<dbReference type="Pfam" id="PF01715">
    <property type="entry name" value="IPPT"/>
    <property type="match status" value="1"/>
</dbReference>
<comment type="cofactor">
    <cofactor evidence="1 10">
        <name>Mg(2+)</name>
        <dbReference type="ChEBI" id="CHEBI:18420"/>
    </cofactor>
</comment>
<gene>
    <name evidence="10 14" type="primary">miaA</name>
    <name evidence="14" type="ORF">GCM10011361_00510</name>
</gene>
<keyword evidence="5 10" id="KW-0819">tRNA processing</keyword>
<keyword evidence="4 10" id="KW-0808">Transferase</keyword>
<evidence type="ECO:0000256" key="3">
    <source>
        <dbReference type="ARBA" id="ARBA00005842"/>
    </source>
</evidence>
<evidence type="ECO:0000256" key="6">
    <source>
        <dbReference type="ARBA" id="ARBA00022741"/>
    </source>
</evidence>
<evidence type="ECO:0000256" key="4">
    <source>
        <dbReference type="ARBA" id="ARBA00022679"/>
    </source>
</evidence>
<comment type="subunit">
    <text evidence="10">Monomer.</text>
</comment>
<keyword evidence="6 10" id="KW-0547">Nucleotide-binding</keyword>
<dbReference type="PANTHER" id="PTHR11088:SF60">
    <property type="entry name" value="TRNA DIMETHYLALLYLTRANSFERASE"/>
    <property type="match status" value="1"/>
</dbReference>
<dbReference type="InterPro" id="IPR039657">
    <property type="entry name" value="Dimethylallyltransferase"/>
</dbReference>
<comment type="catalytic activity">
    <reaction evidence="9 10 11">
        <text>adenosine(37) in tRNA + dimethylallyl diphosphate = N(6)-dimethylallyladenosine(37) in tRNA + diphosphate</text>
        <dbReference type="Rhea" id="RHEA:26482"/>
        <dbReference type="Rhea" id="RHEA-COMP:10162"/>
        <dbReference type="Rhea" id="RHEA-COMP:10375"/>
        <dbReference type="ChEBI" id="CHEBI:33019"/>
        <dbReference type="ChEBI" id="CHEBI:57623"/>
        <dbReference type="ChEBI" id="CHEBI:74411"/>
        <dbReference type="ChEBI" id="CHEBI:74415"/>
        <dbReference type="EC" id="2.5.1.75"/>
    </reaction>
</comment>
<dbReference type="Gene3D" id="1.10.20.140">
    <property type="match status" value="1"/>
</dbReference>
<evidence type="ECO:0000256" key="9">
    <source>
        <dbReference type="ARBA" id="ARBA00049563"/>
    </source>
</evidence>
<dbReference type="Proteomes" id="UP000625780">
    <property type="component" value="Unassembled WGS sequence"/>
</dbReference>
<evidence type="ECO:0000313" key="15">
    <source>
        <dbReference type="Proteomes" id="UP000625780"/>
    </source>
</evidence>
<evidence type="ECO:0000256" key="8">
    <source>
        <dbReference type="ARBA" id="ARBA00022842"/>
    </source>
</evidence>
<sequence>MMAQNTLLVVAGPTGIGKTALAIKLAKHYKTEIISADSRQFFKEMRIGTAVPSSEELAAVPHHFIQHISIHDPYSVGDFERDALKKLEELFQLNDIVVLAGGSGLYIDAVLQGFDSFPEIDPSVRTRLKQELHQNGLAELQKELLESDPVYAKRADLQNPQRVIRALEVCRGTGNPYSSYLGRKKAQRPFRSVILGLEAPREEVYRRIDNRVDAMMEAGLLEEARGLIEHKHLNALQTVGYKELFGYLEGDYDLDHAIEEIKKNSRRYAKRQGTWFRGKKEVLPLPHDLPIKEILDLINRQLKLKHDG</sequence>
<evidence type="ECO:0000256" key="1">
    <source>
        <dbReference type="ARBA" id="ARBA00001946"/>
    </source>
</evidence>
<dbReference type="Gene3D" id="3.40.50.300">
    <property type="entry name" value="P-loop containing nucleotide triphosphate hydrolases"/>
    <property type="match status" value="1"/>
</dbReference>
<name>A0ABQ1QMY5_9FLAO</name>
<evidence type="ECO:0000256" key="7">
    <source>
        <dbReference type="ARBA" id="ARBA00022840"/>
    </source>
</evidence>
<dbReference type="InterPro" id="IPR018022">
    <property type="entry name" value="IPT"/>
</dbReference>
<evidence type="ECO:0000256" key="11">
    <source>
        <dbReference type="RuleBase" id="RU003783"/>
    </source>
</evidence>
<keyword evidence="7 10" id="KW-0067">ATP-binding</keyword>
<dbReference type="EMBL" id="BMFH01000001">
    <property type="protein sequence ID" value="GGD37374.1"/>
    <property type="molecule type" value="Genomic_DNA"/>
</dbReference>
<feature type="site" description="Interaction with substrate tRNA" evidence="10">
    <location>
        <position position="125"/>
    </location>
</feature>
<dbReference type="PANTHER" id="PTHR11088">
    <property type="entry name" value="TRNA DIMETHYLALLYLTRANSFERASE"/>
    <property type="match status" value="1"/>
</dbReference>
<dbReference type="HAMAP" id="MF_00185">
    <property type="entry name" value="IPP_trans"/>
    <property type="match status" value="1"/>
</dbReference>
<evidence type="ECO:0000256" key="2">
    <source>
        <dbReference type="ARBA" id="ARBA00003213"/>
    </source>
</evidence>
<evidence type="ECO:0000256" key="13">
    <source>
        <dbReference type="RuleBase" id="RU003785"/>
    </source>
</evidence>
<accession>A0ABQ1QMY5</accession>
<comment type="caution">
    <text evidence="14">The sequence shown here is derived from an EMBL/GenBank/DDBJ whole genome shotgun (WGS) entry which is preliminary data.</text>
</comment>
<dbReference type="InterPro" id="IPR027417">
    <property type="entry name" value="P-loop_NTPase"/>
</dbReference>
<comment type="caution">
    <text evidence="10">Lacks conserved residue(s) required for the propagation of feature annotation.</text>
</comment>
<comment type="similarity">
    <text evidence="3 10 13">Belongs to the IPP transferase family.</text>
</comment>
<protein>
    <recommendedName>
        <fullName evidence="10">tRNA dimethylallyltransferase</fullName>
        <ecNumber evidence="10">2.5.1.75</ecNumber>
    </recommendedName>
    <alternativeName>
        <fullName evidence="10">Dimethylallyl diphosphate:tRNA dimethylallyltransferase</fullName>
        <shortName evidence="10">DMAPP:tRNA dimethylallyltransferase</shortName>
        <shortName evidence="10">DMATase</shortName>
    </alternativeName>
    <alternativeName>
        <fullName evidence="10">Isopentenyl-diphosphate:tRNA isopentenyltransferase</fullName>
        <shortName evidence="10">IPP transferase</shortName>
        <shortName evidence="10">IPPT</shortName>
        <shortName evidence="10">IPTase</shortName>
    </alternativeName>
</protein>
<comment type="function">
    <text evidence="2 10 12">Catalyzes the transfer of a dimethylallyl group onto the adenine at position 37 in tRNAs that read codons beginning with uridine, leading to the formation of N6-(dimethylallyl)adenosine (i(6)A).</text>
</comment>
<evidence type="ECO:0000256" key="12">
    <source>
        <dbReference type="RuleBase" id="RU003784"/>
    </source>
</evidence>
<dbReference type="NCBIfam" id="TIGR00174">
    <property type="entry name" value="miaA"/>
    <property type="match status" value="1"/>
</dbReference>
<feature type="binding site" evidence="10">
    <location>
        <begin position="12"/>
        <end position="19"/>
    </location>
    <ligand>
        <name>ATP</name>
        <dbReference type="ChEBI" id="CHEBI:30616"/>
    </ligand>
</feature>
<evidence type="ECO:0000313" key="14">
    <source>
        <dbReference type="EMBL" id="GGD37374.1"/>
    </source>
</evidence>
<dbReference type="SUPFAM" id="SSF52540">
    <property type="entry name" value="P-loop containing nucleoside triphosphate hydrolases"/>
    <property type="match status" value="2"/>
</dbReference>
<feature type="region of interest" description="Interaction with substrate tRNA" evidence="10">
    <location>
        <begin position="161"/>
        <end position="165"/>
    </location>
</feature>
<evidence type="ECO:0000256" key="10">
    <source>
        <dbReference type="HAMAP-Rule" id="MF_00185"/>
    </source>
</evidence>
<keyword evidence="15" id="KW-1185">Reference proteome</keyword>
<organism evidence="14 15">
    <name type="scientific">Muriicola marianensis</name>
    <dbReference type="NCBI Taxonomy" id="1324801"/>
    <lineage>
        <taxon>Bacteria</taxon>
        <taxon>Pseudomonadati</taxon>
        <taxon>Bacteroidota</taxon>
        <taxon>Flavobacteriia</taxon>
        <taxon>Flavobacteriales</taxon>
        <taxon>Flavobacteriaceae</taxon>
        <taxon>Muriicola</taxon>
    </lineage>
</organism>
<feature type="binding site" evidence="10">
    <location>
        <begin position="14"/>
        <end position="19"/>
    </location>
    <ligand>
        <name>substrate</name>
    </ligand>
</feature>
<feature type="site" description="Interaction with substrate tRNA" evidence="10">
    <location>
        <position position="103"/>
    </location>
</feature>
<feature type="region of interest" description="Interaction with substrate tRNA" evidence="10">
    <location>
        <begin position="37"/>
        <end position="40"/>
    </location>
</feature>
<reference evidence="15" key="1">
    <citation type="journal article" date="2019" name="Int. J. Syst. Evol. Microbiol.">
        <title>The Global Catalogue of Microorganisms (GCM) 10K type strain sequencing project: providing services to taxonomists for standard genome sequencing and annotation.</title>
        <authorList>
            <consortium name="The Broad Institute Genomics Platform"/>
            <consortium name="The Broad Institute Genome Sequencing Center for Infectious Disease"/>
            <person name="Wu L."/>
            <person name="Ma J."/>
        </authorList>
    </citation>
    <scope>NUCLEOTIDE SEQUENCE [LARGE SCALE GENOMIC DNA]</scope>
    <source>
        <strain evidence="15">CGMCC 1.12606</strain>
    </source>
</reference>
<keyword evidence="8 10" id="KW-0460">Magnesium</keyword>
<dbReference type="EC" id="2.5.1.75" evidence="10"/>
<proteinExistence type="inferred from homology"/>
<evidence type="ECO:0000256" key="5">
    <source>
        <dbReference type="ARBA" id="ARBA00022694"/>
    </source>
</evidence>